<dbReference type="GO" id="GO:0009898">
    <property type="term" value="C:cytoplasmic side of plasma membrane"/>
    <property type="evidence" value="ECO:0007669"/>
    <property type="project" value="TreeGrafter"/>
</dbReference>
<dbReference type="GO" id="GO:0032511">
    <property type="term" value="P:late endosome to vacuole transport via multivesicular body sorting pathway"/>
    <property type="evidence" value="ECO:0007669"/>
    <property type="project" value="TreeGrafter"/>
</dbReference>
<feature type="compositionally biased region" description="Basic and acidic residues" evidence="2">
    <location>
        <begin position="462"/>
        <end position="477"/>
    </location>
</feature>
<name>A0AAI8VQQ4_9PEZI</name>
<dbReference type="GO" id="GO:0006900">
    <property type="term" value="P:vesicle budding from membrane"/>
    <property type="evidence" value="ECO:0007669"/>
    <property type="project" value="TreeGrafter"/>
</dbReference>
<dbReference type="EMBL" id="CAUWAG010000019">
    <property type="protein sequence ID" value="CAJ2512326.1"/>
    <property type="molecule type" value="Genomic_DNA"/>
</dbReference>
<comment type="caution">
    <text evidence="3">The sequence shown here is derived from an EMBL/GenBank/DDBJ whole genome shotgun (WGS) entry which is preliminary data.</text>
</comment>
<feature type="compositionally biased region" description="Basic and acidic residues" evidence="2">
    <location>
        <begin position="396"/>
        <end position="427"/>
    </location>
</feature>
<feature type="coiled-coil region" evidence="1">
    <location>
        <begin position="238"/>
        <end position="265"/>
    </location>
</feature>
<dbReference type="InterPro" id="IPR005024">
    <property type="entry name" value="Snf7_fam"/>
</dbReference>
<evidence type="ECO:0000313" key="4">
    <source>
        <dbReference type="Proteomes" id="UP001295740"/>
    </source>
</evidence>
<keyword evidence="4" id="KW-1185">Reference proteome</keyword>
<feature type="compositionally biased region" description="Basic and acidic residues" evidence="2">
    <location>
        <begin position="441"/>
        <end position="450"/>
    </location>
</feature>
<dbReference type="GO" id="GO:0000815">
    <property type="term" value="C:ESCRT III complex"/>
    <property type="evidence" value="ECO:0007669"/>
    <property type="project" value="TreeGrafter"/>
</dbReference>
<dbReference type="GO" id="GO:0005771">
    <property type="term" value="C:multivesicular body"/>
    <property type="evidence" value="ECO:0007669"/>
    <property type="project" value="TreeGrafter"/>
</dbReference>
<reference evidence="3" key="1">
    <citation type="submission" date="2023-10" db="EMBL/GenBank/DDBJ databases">
        <authorList>
            <person name="Hackl T."/>
        </authorList>
    </citation>
    <scope>NUCLEOTIDE SEQUENCE</scope>
</reference>
<dbReference type="Proteomes" id="UP001295740">
    <property type="component" value="Unassembled WGS sequence"/>
</dbReference>
<dbReference type="Pfam" id="PF03357">
    <property type="entry name" value="Snf7"/>
    <property type="match status" value="1"/>
</dbReference>
<dbReference type="AlphaFoldDB" id="A0AAI8VQQ4"/>
<sequence length="484" mass="53125">MSELLAYLVENDKNFRKARLPALYSDFRPQRTLNPDGFAANVAAWKRGLSHAAIAGHAPSKSPTRNHMILELDDSLLRALESKQYGPPLALGTVLQEALAAGELMPLHQFLTAKQSIYYKSWAHVPLTVLGWGLRQVGIVGGPGDAMPKGQFVVLANLEDVAKIFADAAADRASPFERTFSKEHFRRTFEASLLEGRRLSEADFEVLVKFLSRDKEVLATEGTTIKIRNSAETEGATISEEDSAIASLKELMEDLTHQTEVLSRRIDELSIAAQDAVRRKNRVSALAALKSKKLAESNLATRHATLNQLEEVAAKIEQAADNVQLVRVMQSSTAALRNLNAQVGGADKVDAVLDSLREQMGEVDEVGNIIAEAGPSDAMDETEVDDEFEAMLAEERKKDEEAERIKREAQQEQEAEETRRKLAELEKLAPVPVQGQGQGQGRERERETRPDTPVTATASGLEEMHIDTTADGAEKTQADQVAAE</sequence>
<gene>
    <name evidence="3" type="ORF">KHLLAP_LOCUS12794</name>
</gene>
<feature type="region of interest" description="Disordered" evidence="2">
    <location>
        <begin position="396"/>
        <end position="484"/>
    </location>
</feature>
<dbReference type="PANTHER" id="PTHR22761">
    <property type="entry name" value="CHARGED MULTIVESICULAR BODY PROTEIN"/>
    <property type="match status" value="1"/>
</dbReference>
<protein>
    <submittedName>
        <fullName evidence="3">Uu.00g053410.m01.CDS01</fullName>
    </submittedName>
</protein>
<evidence type="ECO:0000313" key="3">
    <source>
        <dbReference type="EMBL" id="CAJ2512326.1"/>
    </source>
</evidence>
<evidence type="ECO:0000256" key="1">
    <source>
        <dbReference type="SAM" id="Coils"/>
    </source>
</evidence>
<dbReference type="Gene3D" id="6.10.140.1230">
    <property type="match status" value="1"/>
</dbReference>
<dbReference type="PANTHER" id="PTHR22761:SF18">
    <property type="entry name" value="SORTING PROTEIN SNF7 FAMILY PROTEIN, PUTATIVE (AFU_ORTHOLOGUE AFUA_2G16692)-RELATED"/>
    <property type="match status" value="1"/>
</dbReference>
<proteinExistence type="predicted"/>
<organism evidence="3 4">
    <name type="scientific">Anthostomella pinea</name>
    <dbReference type="NCBI Taxonomy" id="933095"/>
    <lineage>
        <taxon>Eukaryota</taxon>
        <taxon>Fungi</taxon>
        <taxon>Dikarya</taxon>
        <taxon>Ascomycota</taxon>
        <taxon>Pezizomycotina</taxon>
        <taxon>Sordariomycetes</taxon>
        <taxon>Xylariomycetidae</taxon>
        <taxon>Xylariales</taxon>
        <taxon>Xylariaceae</taxon>
        <taxon>Anthostomella</taxon>
    </lineage>
</organism>
<accession>A0AAI8VQQ4</accession>
<keyword evidence="1" id="KW-0175">Coiled coil</keyword>
<evidence type="ECO:0000256" key="2">
    <source>
        <dbReference type="SAM" id="MobiDB-lite"/>
    </source>
</evidence>